<name>A0A1M7ZLY2_9HYPH</name>
<dbReference type="OrthoDB" id="5677166at2"/>
<protein>
    <submittedName>
        <fullName evidence="1">Mu-like prophage protein gp46</fullName>
    </submittedName>
</protein>
<dbReference type="RefSeq" id="WP_073628975.1">
    <property type="nucleotide sequence ID" value="NZ_FRXO01000004.1"/>
</dbReference>
<reference evidence="1 2" key="1">
    <citation type="submission" date="2016-12" db="EMBL/GenBank/DDBJ databases">
        <authorList>
            <person name="Song W.-J."/>
            <person name="Kurnit D.M."/>
        </authorList>
    </citation>
    <scope>NUCLEOTIDE SEQUENCE [LARGE SCALE GENOMIC DNA]</scope>
    <source>
        <strain evidence="1 2">DSM 19599</strain>
    </source>
</reference>
<dbReference type="Pfam" id="PF07409">
    <property type="entry name" value="GP46"/>
    <property type="match status" value="1"/>
</dbReference>
<dbReference type="AlphaFoldDB" id="A0A1M7ZLY2"/>
<evidence type="ECO:0000313" key="2">
    <source>
        <dbReference type="Proteomes" id="UP000186406"/>
    </source>
</evidence>
<dbReference type="Proteomes" id="UP000186406">
    <property type="component" value="Unassembled WGS sequence"/>
</dbReference>
<keyword evidence="2" id="KW-1185">Reference proteome</keyword>
<dbReference type="STRING" id="1123029.SAMN02745172_02456"/>
<evidence type="ECO:0000313" key="1">
    <source>
        <dbReference type="EMBL" id="SHO65809.1"/>
    </source>
</evidence>
<dbReference type="InterPro" id="IPR010877">
    <property type="entry name" value="Phage_Mu_Gp46"/>
</dbReference>
<organism evidence="1 2">
    <name type="scientific">Pseudoxanthobacter soli DSM 19599</name>
    <dbReference type="NCBI Taxonomy" id="1123029"/>
    <lineage>
        <taxon>Bacteria</taxon>
        <taxon>Pseudomonadati</taxon>
        <taxon>Pseudomonadota</taxon>
        <taxon>Alphaproteobacteria</taxon>
        <taxon>Hyphomicrobiales</taxon>
        <taxon>Segnochrobactraceae</taxon>
        <taxon>Pseudoxanthobacter</taxon>
    </lineage>
</organism>
<accession>A0A1M7ZLY2</accession>
<proteinExistence type="predicted"/>
<dbReference type="EMBL" id="FRXO01000004">
    <property type="protein sequence ID" value="SHO65809.1"/>
    <property type="molecule type" value="Genomic_DNA"/>
</dbReference>
<gene>
    <name evidence="1" type="ORF">SAMN02745172_02456</name>
</gene>
<sequence length="219" mass="23544">MDVRVRIDEGCSAPLSILWDSVWDSATGLADWAVGPSPLDRVAPILVVDGLMLRGAAFAAADIDVQLSPTPYPPADPAPVPSNPGGLRADAAIETAVILALFTDRRVPEGHPLATGIDDRRGWWGDGVDVRADLGEGEIGSLLWLLERQTVSDEMAAWARTLAAEALAPLISQGVAVRVDTSAEARPAERTILLAVTLYGRDGSKVYDRRFELLWQQVR</sequence>